<keyword evidence="3 6" id="KW-0812">Transmembrane</keyword>
<dbReference type="Proteomes" id="UP000184485">
    <property type="component" value="Unassembled WGS sequence"/>
</dbReference>
<dbReference type="InterPro" id="IPR050291">
    <property type="entry name" value="CDF_Transporter"/>
</dbReference>
<dbReference type="Pfam" id="PF01545">
    <property type="entry name" value="Cation_efflux"/>
    <property type="match status" value="1"/>
</dbReference>
<evidence type="ECO:0000256" key="5">
    <source>
        <dbReference type="ARBA" id="ARBA00023136"/>
    </source>
</evidence>
<dbReference type="InterPro" id="IPR027469">
    <property type="entry name" value="Cation_efflux_TMD_sf"/>
</dbReference>
<dbReference type="STRING" id="1122133.SAMN02745157_0578"/>
<organism evidence="8 9">
    <name type="scientific">Kaistia soli DSM 19436</name>
    <dbReference type="NCBI Taxonomy" id="1122133"/>
    <lineage>
        <taxon>Bacteria</taxon>
        <taxon>Pseudomonadati</taxon>
        <taxon>Pseudomonadota</taxon>
        <taxon>Alphaproteobacteria</taxon>
        <taxon>Hyphomicrobiales</taxon>
        <taxon>Kaistiaceae</taxon>
        <taxon>Kaistia</taxon>
    </lineage>
</organism>
<dbReference type="EMBL" id="FQUP01000001">
    <property type="protein sequence ID" value="SHE62373.1"/>
    <property type="molecule type" value="Genomic_DNA"/>
</dbReference>
<dbReference type="RefSeq" id="WP_073051276.1">
    <property type="nucleotide sequence ID" value="NZ_FQUP01000001.1"/>
</dbReference>
<dbReference type="GO" id="GO:0006882">
    <property type="term" value="P:intracellular zinc ion homeostasis"/>
    <property type="evidence" value="ECO:0007669"/>
    <property type="project" value="TreeGrafter"/>
</dbReference>
<dbReference type="PANTHER" id="PTHR43840">
    <property type="entry name" value="MITOCHONDRIAL METAL TRANSPORTER 1-RELATED"/>
    <property type="match status" value="1"/>
</dbReference>
<dbReference type="GO" id="GO:0015093">
    <property type="term" value="F:ferrous iron transmembrane transporter activity"/>
    <property type="evidence" value="ECO:0007669"/>
    <property type="project" value="TreeGrafter"/>
</dbReference>
<dbReference type="Gene3D" id="1.20.1510.10">
    <property type="entry name" value="Cation efflux protein transmembrane domain"/>
    <property type="match status" value="1"/>
</dbReference>
<reference evidence="8 9" key="1">
    <citation type="submission" date="2016-11" db="EMBL/GenBank/DDBJ databases">
        <authorList>
            <person name="Jaros S."/>
            <person name="Januszkiewicz K."/>
            <person name="Wedrychowicz H."/>
        </authorList>
    </citation>
    <scope>NUCLEOTIDE SEQUENCE [LARGE SCALE GENOMIC DNA]</scope>
    <source>
        <strain evidence="8 9">DSM 19436</strain>
    </source>
</reference>
<keyword evidence="5 6" id="KW-0472">Membrane</keyword>
<feature type="transmembrane region" description="Helical" evidence="6">
    <location>
        <begin position="53"/>
        <end position="76"/>
    </location>
</feature>
<dbReference type="GO" id="GO:0005886">
    <property type="term" value="C:plasma membrane"/>
    <property type="evidence" value="ECO:0007669"/>
    <property type="project" value="TreeGrafter"/>
</dbReference>
<evidence type="ECO:0000256" key="1">
    <source>
        <dbReference type="ARBA" id="ARBA00004141"/>
    </source>
</evidence>
<evidence type="ECO:0000256" key="4">
    <source>
        <dbReference type="ARBA" id="ARBA00022989"/>
    </source>
</evidence>
<feature type="domain" description="Cation efflux protein transmembrane" evidence="7">
    <location>
        <begin position="20"/>
        <end position="228"/>
    </location>
</feature>
<dbReference type="InterPro" id="IPR058533">
    <property type="entry name" value="Cation_efflux_TM"/>
</dbReference>
<accession>A0A1M4V0F0</accession>
<evidence type="ECO:0000259" key="7">
    <source>
        <dbReference type="Pfam" id="PF01545"/>
    </source>
</evidence>
<keyword evidence="4 6" id="KW-1133">Transmembrane helix</keyword>
<evidence type="ECO:0000313" key="8">
    <source>
        <dbReference type="EMBL" id="SHE62373.1"/>
    </source>
</evidence>
<dbReference type="GO" id="GO:0015086">
    <property type="term" value="F:cadmium ion transmembrane transporter activity"/>
    <property type="evidence" value="ECO:0007669"/>
    <property type="project" value="TreeGrafter"/>
</dbReference>
<feature type="transmembrane region" description="Helical" evidence="6">
    <location>
        <begin position="21"/>
        <end position="47"/>
    </location>
</feature>
<sequence length="319" mass="33579">MSSPEPSPALSVNREQAVLRISVVATVALAVFGVLIGLMTGSSAIIFDGVYALTDAVMTLVALSVASLIASSTSGLSPRGKLAERFTMGFWHLEPIVLLLNGTLLMGAATYALINAVMTLLAGGNDLPFEAAMLYAAIAMTAAAGMAFYCHRANRAIGSDFIALDTKSWLMSSALSAALLVAFVFGWGVENTRLAGLAPFVDPAALALVCLAIIPIPIGTVRRALADILLVTPPGLKQEVDAVAAAVVAREGFLSYRAYVARVGRGKQIEIYFIVPAGRPAQPLEAWDRLRDEIGTAIGGESPDRWLTIAFTTDPEWAD</sequence>
<evidence type="ECO:0000256" key="3">
    <source>
        <dbReference type="ARBA" id="ARBA00022692"/>
    </source>
</evidence>
<dbReference type="SUPFAM" id="SSF161111">
    <property type="entry name" value="Cation efflux protein transmembrane domain-like"/>
    <property type="match status" value="1"/>
</dbReference>
<evidence type="ECO:0000256" key="6">
    <source>
        <dbReference type="SAM" id="Phobius"/>
    </source>
</evidence>
<keyword evidence="2" id="KW-0813">Transport</keyword>
<feature type="transmembrane region" description="Helical" evidence="6">
    <location>
        <begin position="132"/>
        <end position="149"/>
    </location>
</feature>
<keyword evidence="9" id="KW-1185">Reference proteome</keyword>
<dbReference type="PANTHER" id="PTHR43840:SF15">
    <property type="entry name" value="MITOCHONDRIAL METAL TRANSPORTER 1-RELATED"/>
    <property type="match status" value="1"/>
</dbReference>
<dbReference type="GO" id="GO:0015341">
    <property type="term" value="F:zinc efflux antiporter activity"/>
    <property type="evidence" value="ECO:0007669"/>
    <property type="project" value="TreeGrafter"/>
</dbReference>
<protein>
    <submittedName>
        <fullName evidence="8">Predicted Co/Zn/Cd cation transporter, cation efflux family</fullName>
    </submittedName>
</protein>
<evidence type="ECO:0000256" key="2">
    <source>
        <dbReference type="ARBA" id="ARBA00022448"/>
    </source>
</evidence>
<name>A0A1M4V0F0_9HYPH</name>
<feature type="transmembrane region" description="Helical" evidence="6">
    <location>
        <begin position="169"/>
        <end position="188"/>
    </location>
</feature>
<evidence type="ECO:0000313" key="9">
    <source>
        <dbReference type="Proteomes" id="UP000184485"/>
    </source>
</evidence>
<proteinExistence type="predicted"/>
<dbReference type="AlphaFoldDB" id="A0A1M4V0F0"/>
<gene>
    <name evidence="8" type="ORF">SAMN02745157_0578</name>
</gene>
<comment type="subcellular location">
    <subcellularLocation>
        <location evidence="1">Membrane</location>
        <topology evidence="1">Multi-pass membrane protein</topology>
    </subcellularLocation>
</comment>
<feature type="transmembrane region" description="Helical" evidence="6">
    <location>
        <begin position="96"/>
        <end position="120"/>
    </location>
</feature>